<feature type="domain" description="Cyclin-like" evidence="3">
    <location>
        <begin position="164"/>
        <end position="248"/>
    </location>
</feature>
<dbReference type="GeneID" id="27686085"/>
<keyword evidence="1" id="KW-0195">Cyclin</keyword>
<dbReference type="OrthoDB" id="10264655at2759"/>
<feature type="region of interest" description="Disordered" evidence="2">
    <location>
        <begin position="291"/>
        <end position="369"/>
    </location>
</feature>
<dbReference type="EMBL" id="KQ257453">
    <property type="protein sequence ID" value="KND01998.1"/>
    <property type="molecule type" value="Genomic_DNA"/>
</dbReference>
<evidence type="ECO:0000256" key="1">
    <source>
        <dbReference type="RuleBase" id="RU000383"/>
    </source>
</evidence>
<feature type="domain" description="Cyclin-like" evidence="3">
    <location>
        <begin position="48"/>
        <end position="151"/>
    </location>
</feature>
<dbReference type="OMA" id="WEDVWSV"/>
<dbReference type="RefSeq" id="XP_016610037.1">
    <property type="nucleotide sequence ID" value="XM_016750791.1"/>
</dbReference>
<dbReference type="CDD" id="cd20532">
    <property type="entry name" value="CYCLIN_CCNL_rpt1"/>
    <property type="match status" value="1"/>
</dbReference>
<dbReference type="PANTHER" id="PTHR10026">
    <property type="entry name" value="CYCLIN"/>
    <property type="match status" value="1"/>
</dbReference>
<dbReference type="SUPFAM" id="SSF47954">
    <property type="entry name" value="Cyclin-like"/>
    <property type="match status" value="2"/>
</dbReference>
<dbReference type="FunFam" id="1.10.472.10:FF:000031">
    <property type="entry name" value="cyclin-L1-1-like isoform X1"/>
    <property type="match status" value="1"/>
</dbReference>
<comment type="similarity">
    <text evidence="1">Belongs to the cyclin family.</text>
</comment>
<name>A0A0L0HLR1_SPIPD</name>
<organism evidence="4 5">
    <name type="scientific">Spizellomyces punctatus (strain DAOM BR117)</name>
    <dbReference type="NCBI Taxonomy" id="645134"/>
    <lineage>
        <taxon>Eukaryota</taxon>
        <taxon>Fungi</taxon>
        <taxon>Fungi incertae sedis</taxon>
        <taxon>Chytridiomycota</taxon>
        <taxon>Chytridiomycota incertae sedis</taxon>
        <taxon>Chytridiomycetes</taxon>
        <taxon>Spizellomycetales</taxon>
        <taxon>Spizellomycetaceae</taxon>
        <taxon>Spizellomyces</taxon>
    </lineage>
</organism>
<dbReference type="Proteomes" id="UP000053201">
    <property type="component" value="Unassembled WGS sequence"/>
</dbReference>
<evidence type="ECO:0000313" key="5">
    <source>
        <dbReference type="Proteomes" id="UP000053201"/>
    </source>
</evidence>
<dbReference type="AlphaFoldDB" id="A0A0L0HLR1"/>
<feature type="compositionally biased region" description="Basic residues" evidence="2">
    <location>
        <begin position="318"/>
        <end position="341"/>
    </location>
</feature>
<accession>A0A0L0HLR1</accession>
<dbReference type="GO" id="GO:0006357">
    <property type="term" value="P:regulation of transcription by RNA polymerase II"/>
    <property type="evidence" value="ECO:0007669"/>
    <property type="project" value="InterPro"/>
</dbReference>
<dbReference type="STRING" id="645134.A0A0L0HLR1"/>
<dbReference type="InParanoid" id="A0A0L0HLR1"/>
<dbReference type="Gene3D" id="1.10.472.10">
    <property type="entry name" value="Cyclin-like"/>
    <property type="match status" value="2"/>
</dbReference>
<dbReference type="PIRSF" id="PIRSF036580">
    <property type="entry name" value="Cyclin_L"/>
    <property type="match status" value="1"/>
</dbReference>
<dbReference type="eggNOG" id="KOG0835">
    <property type="taxonomic scope" value="Eukaryota"/>
</dbReference>
<dbReference type="InterPro" id="IPR013763">
    <property type="entry name" value="Cyclin-like_dom"/>
</dbReference>
<evidence type="ECO:0000256" key="2">
    <source>
        <dbReference type="SAM" id="MobiDB-lite"/>
    </source>
</evidence>
<sequence length="369" mass="41675">MAVLGAGSVSKLSLRNSVLTVEQLEQSPSRQDGISQELETELRVFGCELIQSAGILLRLPQVATATAQVLFQRFYYMASLKLVAVRDIAMGAVFLASKVEETPRKVKDIVNVFSWLIDVNRGITPRVESYAGLLFNELKEGIIAGELHILCKLGFNVQVQQPHGFMMNYLQGMNMVDNEDLTQRAWNYMNDGLRTSIYVCYQPSTIACAVIYLAARVCKVKLPTNPPWWEVFDADLEDLENVSGHILSLYRKPVRKGLPLTVTELETFLESGATMSFVEPANPIETAENTMLDSAPAPCNVPLRSPTSRSTETEQRSPHSRSRARSPRRESRRSRTPRSRSRSPDRSYRSRRDRRRRSRSRSRGRRGPP</sequence>
<dbReference type="InterPro" id="IPR006671">
    <property type="entry name" value="Cyclin_N"/>
</dbReference>
<feature type="compositionally biased region" description="Basic residues" evidence="2">
    <location>
        <begin position="351"/>
        <end position="369"/>
    </location>
</feature>
<dbReference type="InterPro" id="IPR036915">
    <property type="entry name" value="Cyclin-like_sf"/>
</dbReference>
<reference evidence="4 5" key="1">
    <citation type="submission" date="2009-08" db="EMBL/GenBank/DDBJ databases">
        <title>The Genome Sequence of Spizellomyces punctatus strain DAOM BR117.</title>
        <authorList>
            <consortium name="The Broad Institute Genome Sequencing Platform"/>
            <person name="Russ C."/>
            <person name="Cuomo C."/>
            <person name="Shea T."/>
            <person name="Young S.K."/>
            <person name="Zeng Q."/>
            <person name="Koehrsen M."/>
            <person name="Haas B."/>
            <person name="Borodovsky M."/>
            <person name="Guigo R."/>
            <person name="Alvarado L."/>
            <person name="Berlin A."/>
            <person name="Bochicchio J."/>
            <person name="Borenstein D."/>
            <person name="Chapman S."/>
            <person name="Chen Z."/>
            <person name="Engels R."/>
            <person name="Freedman E."/>
            <person name="Gellesch M."/>
            <person name="Goldberg J."/>
            <person name="Griggs A."/>
            <person name="Gujja S."/>
            <person name="Heiman D."/>
            <person name="Hepburn T."/>
            <person name="Howarth C."/>
            <person name="Jen D."/>
            <person name="Larson L."/>
            <person name="Lewis B."/>
            <person name="Mehta T."/>
            <person name="Park D."/>
            <person name="Pearson M."/>
            <person name="Roberts A."/>
            <person name="Saif S."/>
            <person name="Shenoy N."/>
            <person name="Sisk P."/>
            <person name="Stolte C."/>
            <person name="Sykes S."/>
            <person name="Thomson T."/>
            <person name="Walk T."/>
            <person name="White J."/>
            <person name="Yandava C."/>
            <person name="Burger G."/>
            <person name="Gray M.W."/>
            <person name="Holland P.W.H."/>
            <person name="King N."/>
            <person name="Lang F.B.F."/>
            <person name="Roger A.J."/>
            <person name="Ruiz-Trillo I."/>
            <person name="Lander E."/>
            <person name="Nusbaum C."/>
        </authorList>
    </citation>
    <scope>NUCLEOTIDE SEQUENCE [LARGE SCALE GENOMIC DNA]</scope>
    <source>
        <strain evidence="4 5">DAOM BR117</strain>
    </source>
</reference>
<protein>
    <recommendedName>
        <fullName evidence="3">Cyclin-like domain-containing protein</fullName>
    </recommendedName>
</protein>
<dbReference type="SMART" id="SM00385">
    <property type="entry name" value="CYCLIN"/>
    <property type="match status" value="2"/>
</dbReference>
<dbReference type="GO" id="GO:0016538">
    <property type="term" value="F:cyclin-dependent protein serine/threonine kinase regulator activity"/>
    <property type="evidence" value="ECO:0007669"/>
    <property type="project" value="InterPro"/>
</dbReference>
<evidence type="ECO:0000313" key="4">
    <source>
        <dbReference type="EMBL" id="KND01998.1"/>
    </source>
</evidence>
<dbReference type="Pfam" id="PF00134">
    <property type="entry name" value="Cyclin_N"/>
    <property type="match status" value="1"/>
</dbReference>
<proteinExistence type="inferred from homology"/>
<keyword evidence="5" id="KW-1185">Reference proteome</keyword>
<evidence type="ECO:0000259" key="3">
    <source>
        <dbReference type="SMART" id="SM00385"/>
    </source>
</evidence>
<dbReference type="CDD" id="cd20533">
    <property type="entry name" value="CYCLIN_CCNL_rpt2"/>
    <property type="match status" value="1"/>
</dbReference>
<gene>
    <name evidence="4" type="ORF">SPPG_02504</name>
</gene>
<dbReference type="VEuPathDB" id="FungiDB:SPPG_02504"/>
<dbReference type="FunCoup" id="A0A0L0HLR1">
    <property type="interactions" value="523"/>
</dbReference>
<dbReference type="InterPro" id="IPR043198">
    <property type="entry name" value="Cyclin/Ssn8"/>
</dbReference>